<dbReference type="AlphaFoldDB" id="A0A8X6R5E6"/>
<organism evidence="1 2">
    <name type="scientific">Trichonephila clavipes</name>
    <name type="common">Golden silk orbweaver</name>
    <name type="synonym">Nephila clavipes</name>
    <dbReference type="NCBI Taxonomy" id="2585209"/>
    <lineage>
        <taxon>Eukaryota</taxon>
        <taxon>Metazoa</taxon>
        <taxon>Ecdysozoa</taxon>
        <taxon>Arthropoda</taxon>
        <taxon>Chelicerata</taxon>
        <taxon>Arachnida</taxon>
        <taxon>Araneae</taxon>
        <taxon>Araneomorphae</taxon>
        <taxon>Entelegynae</taxon>
        <taxon>Araneoidea</taxon>
        <taxon>Nephilidae</taxon>
        <taxon>Trichonephila</taxon>
    </lineage>
</organism>
<dbReference type="GO" id="GO:0003676">
    <property type="term" value="F:nucleic acid binding"/>
    <property type="evidence" value="ECO:0007669"/>
    <property type="project" value="InterPro"/>
</dbReference>
<accession>A0A8X6R5E6</accession>
<comment type="caution">
    <text evidence="1">The sequence shown here is derived from an EMBL/GenBank/DDBJ whole genome shotgun (WGS) entry which is preliminary data.</text>
</comment>
<reference evidence="1" key="1">
    <citation type="submission" date="2020-08" db="EMBL/GenBank/DDBJ databases">
        <title>Multicomponent nature underlies the extraordinary mechanical properties of spider dragline silk.</title>
        <authorList>
            <person name="Kono N."/>
            <person name="Nakamura H."/>
            <person name="Mori M."/>
            <person name="Yoshida Y."/>
            <person name="Ohtoshi R."/>
            <person name="Malay A.D."/>
            <person name="Moran D.A.P."/>
            <person name="Tomita M."/>
            <person name="Numata K."/>
            <person name="Arakawa K."/>
        </authorList>
    </citation>
    <scope>NUCLEOTIDE SEQUENCE</scope>
</reference>
<dbReference type="InterPro" id="IPR036397">
    <property type="entry name" value="RNaseH_sf"/>
</dbReference>
<proteinExistence type="predicted"/>
<evidence type="ECO:0000313" key="1">
    <source>
        <dbReference type="EMBL" id="GFX88733.1"/>
    </source>
</evidence>
<dbReference type="Proteomes" id="UP000887159">
    <property type="component" value="Unassembled WGS sequence"/>
</dbReference>
<evidence type="ECO:0008006" key="3">
    <source>
        <dbReference type="Google" id="ProtNLM"/>
    </source>
</evidence>
<evidence type="ECO:0000313" key="2">
    <source>
        <dbReference type="Proteomes" id="UP000887159"/>
    </source>
</evidence>
<keyword evidence="2" id="KW-1185">Reference proteome</keyword>
<protein>
    <recommendedName>
        <fullName evidence="3">Tc1-like transposase DDE domain-containing protein</fullName>
    </recommendedName>
</protein>
<gene>
    <name evidence="1" type="ORF">TNCV_1557781</name>
</gene>
<name>A0A8X6R5E6_TRICX</name>
<sequence>MECAALAFPYGSREPLTYESNISQCWPSGCTSCLGKRAQRLECRGLEMSSIVWCVSNPTTYCRREAESQSIVSGSHGSCMPEDCISHTSWLATGWLDEQSFEFSVINWLPKSPKLNPIEHLWIVLERDVKGPHTTPTKHNTYEAY</sequence>
<dbReference type="Gene3D" id="3.30.420.10">
    <property type="entry name" value="Ribonuclease H-like superfamily/Ribonuclease H"/>
    <property type="match status" value="1"/>
</dbReference>
<dbReference type="EMBL" id="BMAU01021061">
    <property type="protein sequence ID" value="GFX88733.1"/>
    <property type="molecule type" value="Genomic_DNA"/>
</dbReference>